<feature type="region of interest" description="Disordered" evidence="1">
    <location>
        <begin position="29"/>
        <end position="54"/>
    </location>
</feature>
<organism evidence="2">
    <name type="scientific">Nymphaea colorata</name>
    <name type="common">pocket water lily</name>
    <dbReference type="NCBI Taxonomy" id="210225"/>
    <lineage>
        <taxon>Eukaryota</taxon>
        <taxon>Viridiplantae</taxon>
        <taxon>Streptophyta</taxon>
        <taxon>Embryophyta</taxon>
        <taxon>Tracheophyta</taxon>
        <taxon>Spermatophyta</taxon>
        <taxon>Magnoliopsida</taxon>
        <taxon>Nymphaeales</taxon>
        <taxon>Nymphaeaceae</taxon>
        <taxon>Nymphaea</taxon>
    </lineage>
</organism>
<gene>
    <name evidence="2" type="ORF">NYM_LOCUS24406</name>
</gene>
<protein>
    <submittedName>
        <fullName evidence="2">Uncharacterized protein</fullName>
    </submittedName>
</protein>
<feature type="compositionally biased region" description="Low complexity" evidence="1">
    <location>
        <begin position="44"/>
        <end position="53"/>
    </location>
</feature>
<proteinExistence type="predicted"/>
<dbReference type="EMBL" id="LR721785">
    <property type="protein sequence ID" value="VVW60463.1"/>
    <property type="molecule type" value="Genomic_DNA"/>
</dbReference>
<dbReference type="Gramene" id="NC7G0308260.1">
    <property type="protein sequence ID" value="NC7G0308260.1:cds"/>
    <property type="gene ID" value="NC7G0308260"/>
</dbReference>
<evidence type="ECO:0000313" key="2">
    <source>
        <dbReference type="EMBL" id="VVW60463.1"/>
    </source>
</evidence>
<accession>A0A5K1F7P7</accession>
<name>A0A5K1F7P7_9MAGN</name>
<dbReference type="PANTHER" id="PTHR36704:SF1">
    <property type="entry name" value="OS06G0239700 PROTEIN"/>
    <property type="match status" value="1"/>
</dbReference>
<evidence type="ECO:0000256" key="1">
    <source>
        <dbReference type="SAM" id="MobiDB-lite"/>
    </source>
</evidence>
<reference evidence="2" key="1">
    <citation type="submission" date="2019-09" db="EMBL/GenBank/DDBJ databases">
        <authorList>
            <person name="Zhang L."/>
        </authorList>
    </citation>
    <scope>NUCLEOTIDE SEQUENCE</scope>
</reference>
<dbReference type="AlphaFoldDB" id="A0A5K1F7P7"/>
<sequence length="126" mass="13307">MTQMSMLAGRLASKEGSFFLEEPKHAAARLAQRLSSPPSPSSSPPASSSSAAADVLPEVLRHSLPLKTDRPSSLSTLSAYSKWSLPNSSDPSSRRSPDSVNLLRAFVSLPPVTFGPTRLGAFLGLT</sequence>
<dbReference type="PANTHER" id="PTHR36704">
    <property type="entry name" value="PROTEIN, PUTATIVE-RELATED"/>
    <property type="match status" value="1"/>
</dbReference>